<evidence type="ECO:0000256" key="1">
    <source>
        <dbReference type="SAM" id="Phobius"/>
    </source>
</evidence>
<keyword evidence="1" id="KW-0472">Membrane</keyword>
<reference evidence="2 3" key="1">
    <citation type="submission" date="2018-09" db="EMBL/GenBank/DDBJ databases">
        <title>Genomic investigation of the strawberry pathogen Phytophthora fragariae indicates pathogenicity is determined by transcriptional variation in three key races.</title>
        <authorList>
            <person name="Adams T.M."/>
            <person name="Armitage A.D."/>
            <person name="Sobczyk M.K."/>
            <person name="Bates H.J."/>
            <person name="Dunwell J.M."/>
            <person name="Nellist C.F."/>
            <person name="Harrison R.J."/>
        </authorList>
    </citation>
    <scope>NUCLEOTIDE SEQUENCE [LARGE SCALE GENOMIC DNA]</scope>
    <source>
        <strain evidence="2 3">SCRP324</strain>
    </source>
</reference>
<feature type="non-terminal residue" evidence="2">
    <location>
        <position position="1"/>
    </location>
</feature>
<dbReference type="AlphaFoldDB" id="A0A6A3J882"/>
<keyword evidence="1" id="KW-1133">Transmembrane helix</keyword>
<comment type="caution">
    <text evidence="2">The sequence shown here is derived from an EMBL/GenBank/DDBJ whole genome shotgun (WGS) entry which is preliminary data.</text>
</comment>
<feature type="transmembrane region" description="Helical" evidence="1">
    <location>
        <begin position="39"/>
        <end position="59"/>
    </location>
</feature>
<accession>A0A6A3J882</accession>
<sequence length="158" mass="17827">CGRKRPAVRDDRHLDLRQLTVRFERAICFNWFLFARLDGVIVLLILLWLLLAVVVYFGCSRHHSLAFQRTHPACDTKVEQLLTLLLLRDVEGVEVLQGTEAVLLDVFVVDLSSLGVDVLIQVENILLVVPQVLFRSVQVLLACQRLGNNLLRAGVECG</sequence>
<evidence type="ECO:0000313" key="3">
    <source>
        <dbReference type="Proteomes" id="UP000435112"/>
    </source>
</evidence>
<evidence type="ECO:0000313" key="2">
    <source>
        <dbReference type="EMBL" id="KAE8991409.1"/>
    </source>
</evidence>
<organism evidence="2 3">
    <name type="scientific">Phytophthora rubi</name>
    <dbReference type="NCBI Taxonomy" id="129364"/>
    <lineage>
        <taxon>Eukaryota</taxon>
        <taxon>Sar</taxon>
        <taxon>Stramenopiles</taxon>
        <taxon>Oomycota</taxon>
        <taxon>Peronosporomycetes</taxon>
        <taxon>Peronosporales</taxon>
        <taxon>Peronosporaceae</taxon>
        <taxon>Phytophthora</taxon>
    </lineage>
</organism>
<dbReference type="EMBL" id="QXFU01002038">
    <property type="protein sequence ID" value="KAE8991409.1"/>
    <property type="molecule type" value="Genomic_DNA"/>
</dbReference>
<protein>
    <submittedName>
        <fullName evidence="2">Uncharacterized protein</fullName>
    </submittedName>
</protein>
<gene>
    <name evidence="2" type="ORF">PR002_g20859</name>
</gene>
<name>A0A6A3J882_9STRA</name>
<proteinExistence type="predicted"/>
<dbReference type="Proteomes" id="UP000435112">
    <property type="component" value="Unassembled WGS sequence"/>
</dbReference>
<keyword evidence="1" id="KW-0812">Transmembrane</keyword>